<keyword evidence="2" id="KW-1185">Reference proteome</keyword>
<sequence>MDTSGFQRLPHAVQQLVLDGLDNEVQAGLERLEESKKAGSLGAEQTASLEGDIRRAAELRGRFSPA</sequence>
<reference evidence="1 2" key="1">
    <citation type="journal article" date="2017" name="New Microbes New Infect">
        <title>Genome sequence of 'Leucobacter massiliensis' sp. nov. isolated from human pharynx after travel to the 2014 Hajj.</title>
        <authorList>
            <person name="Leangapichart T."/>
            <person name="Gautret P."/>
            <person name="Nguyen T.T."/>
            <person name="Armstrong N."/>
            <person name="Rolain J.M."/>
        </authorList>
    </citation>
    <scope>NUCLEOTIDE SEQUENCE [LARGE SCALE GENOMIC DNA]</scope>
    <source>
        <strain evidence="1 2">122RC15</strain>
    </source>
</reference>
<gene>
    <name evidence="1" type="ORF">B4915_01785</name>
</gene>
<dbReference type="AlphaFoldDB" id="A0A2S9QS57"/>
<protein>
    <submittedName>
        <fullName evidence="1">Uncharacterized protein</fullName>
    </submittedName>
</protein>
<organism evidence="1 2">
    <name type="scientific">Leucobacter massiliensis</name>
    <dbReference type="NCBI Taxonomy" id="1686285"/>
    <lineage>
        <taxon>Bacteria</taxon>
        <taxon>Bacillati</taxon>
        <taxon>Actinomycetota</taxon>
        <taxon>Actinomycetes</taxon>
        <taxon>Micrococcales</taxon>
        <taxon>Microbacteriaceae</taxon>
        <taxon>Leucobacter</taxon>
    </lineage>
</organism>
<accession>A0A2S9QS57</accession>
<proteinExistence type="predicted"/>
<dbReference type="EMBL" id="MWZD01000012">
    <property type="protein sequence ID" value="PRI12424.1"/>
    <property type="molecule type" value="Genomic_DNA"/>
</dbReference>
<name>A0A2S9QS57_9MICO</name>
<comment type="caution">
    <text evidence="1">The sequence shown here is derived from an EMBL/GenBank/DDBJ whole genome shotgun (WGS) entry which is preliminary data.</text>
</comment>
<evidence type="ECO:0000313" key="1">
    <source>
        <dbReference type="EMBL" id="PRI12424.1"/>
    </source>
</evidence>
<dbReference type="OrthoDB" id="4990952at2"/>
<evidence type="ECO:0000313" key="2">
    <source>
        <dbReference type="Proteomes" id="UP000238650"/>
    </source>
</evidence>
<dbReference type="Proteomes" id="UP000238650">
    <property type="component" value="Unassembled WGS sequence"/>
</dbReference>
<dbReference type="RefSeq" id="WP_105804128.1">
    <property type="nucleotide sequence ID" value="NZ_MWZD01000012.1"/>
</dbReference>